<keyword evidence="3" id="KW-1185">Reference proteome</keyword>
<evidence type="ECO:0000313" key="2">
    <source>
        <dbReference type="EMBL" id="MDN4162692.1"/>
    </source>
</evidence>
<dbReference type="EMBL" id="JAUHJR010000006">
    <property type="protein sequence ID" value="MDN4162692.1"/>
    <property type="molecule type" value="Genomic_DNA"/>
</dbReference>
<protein>
    <submittedName>
        <fullName evidence="2">Uncharacterized protein</fullName>
    </submittedName>
</protein>
<dbReference type="RefSeq" id="WP_300961834.1">
    <property type="nucleotide sequence ID" value="NZ_JAUHJR010000006.1"/>
</dbReference>
<keyword evidence="1" id="KW-0812">Transmembrane</keyword>
<sequence length="327" mass="34182">MNRFEEELHEALVAGAERAPDATGLASAARGRARRRRRTTLAAVAAGVVAAVALPLGVLAATGGDGGSDVPTVLDRPAVAPGMRVESYHQVSLQVPADWEHGGLSSWCAYGGDRSPRVERPDTIVELIGCGRPGLGVRLTEAGDADSYDAPRLVEGDWVGQQTQAGVRVEVRATDEETVDEVLDSIRVALDPDPNGCPVVRDLPPEGFAWPEDGGSVCRYDADGQLVQSELLAEADAAAAAAAVAAAPGRGAMNDCANAPGESVVLGLPDGPARVEYSGLPCSDRGVFVDGRHLQLTRDVMRWALSPGWSGSVTEWVPVPDRLRTVG</sequence>
<comment type="caution">
    <text evidence="2">The sequence shown here is derived from an EMBL/GenBank/DDBJ whole genome shotgun (WGS) entry which is preliminary data.</text>
</comment>
<dbReference type="Proteomes" id="UP001168537">
    <property type="component" value="Unassembled WGS sequence"/>
</dbReference>
<accession>A0ABT8EX48</accession>
<reference evidence="2" key="1">
    <citation type="submission" date="2023-06" db="EMBL/GenBank/DDBJ databases">
        <title>Draft genome sequence of Nocardioides sp. SOB72.</title>
        <authorList>
            <person name="Zhang G."/>
        </authorList>
    </citation>
    <scope>NUCLEOTIDE SEQUENCE</scope>
    <source>
        <strain evidence="2">SOB72</strain>
    </source>
</reference>
<name>A0ABT8EX48_9ACTN</name>
<feature type="transmembrane region" description="Helical" evidence="1">
    <location>
        <begin position="40"/>
        <end position="61"/>
    </location>
</feature>
<evidence type="ECO:0000313" key="3">
    <source>
        <dbReference type="Proteomes" id="UP001168537"/>
    </source>
</evidence>
<keyword evidence="1" id="KW-0472">Membrane</keyword>
<keyword evidence="1" id="KW-1133">Transmembrane helix</keyword>
<proteinExistence type="predicted"/>
<gene>
    <name evidence="2" type="ORF">QWY29_15090</name>
</gene>
<evidence type="ECO:0000256" key="1">
    <source>
        <dbReference type="SAM" id="Phobius"/>
    </source>
</evidence>
<organism evidence="2 3">
    <name type="scientific">Nocardioides abyssi</name>
    <dbReference type="NCBI Taxonomy" id="3058370"/>
    <lineage>
        <taxon>Bacteria</taxon>
        <taxon>Bacillati</taxon>
        <taxon>Actinomycetota</taxon>
        <taxon>Actinomycetes</taxon>
        <taxon>Propionibacteriales</taxon>
        <taxon>Nocardioidaceae</taxon>
        <taxon>Nocardioides</taxon>
    </lineage>
</organism>